<dbReference type="InterPro" id="IPR020097">
    <property type="entry name" value="PsdUridine_synth_TruA_a/b_dom"/>
</dbReference>
<dbReference type="GO" id="GO:0005634">
    <property type="term" value="C:nucleus"/>
    <property type="evidence" value="ECO:0007669"/>
    <property type="project" value="TreeGrafter"/>
</dbReference>
<dbReference type="AlphaFoldDB" id="A0AAE1EKN8"/>
<keyword evidence="2 4" id="KW-0819">tRNA processing</keyword>
<dbReference type="InterPro" id="IPR020103">
    <property type="entry name" value="PsdUridine_synth_cat_dom_sf"/>
</dbReference>
<dbReference type="PANTHER" id="PTHR11142">
    <property type="entry name" value="PSEUDOURIDYLATE SYNTHASE"/>
    <property type="match status" value="1"/>
</dbReference>
<gene>
    <name evidence="7" type="ORF">Pcinc_038153</name>
</gene>
<dbReference type="GO" id="GO:0160147">
    <property type="term" value="F:tRNA pseudouridine(38-40) synthase activity"/>
    <property type="evidence" value="ECO:0007669"/>
    <property type="project" value="UniProtKB-EC"/>
</dbReference>
<dbReference type="GO" id="GO:1990481">
    <property type="term" value="P:mRNA pseudouridine synthesis"/>
    <property type="evidence" value="ECO:0007669"/>
    <property type="project" value="TreeGrafter"/>
</dbReference>
<evidence type="ECO:0000313" key="8">
    <source>
        <dbReference type="Proteomes" id="UP001286313"/>
    </source>
</evidence>
<name>A0AAE1EKN8_PETCI</name>
<keyword evidence="8" id="KW-1185">Reference proteome</keyword>
<dbReference type="GO" id="GO:0031119">
    <property type="term" value="P:tRNA pseudouridine synthesis"/>
    <property type="evidence" value="ECO:0007669"/>
    <property type="project" value="TreeGrafter"/>
</dbReference>
<evidence type="ECO:0000313" key="7">
    <source>
        <dbReference type="EMBL" id="KAK3855448.1"/>
    </source>
</evidence>
<protein>
    <recommendedName>
        <fullName evidence="4">tRNA pseudouridine synthase</fullName>
        <ecNumber evidence="4">5.4.99.12</ecNumber>
    </recommendedName>
</protein>
<feature type="compositionally biased region" description="Low complexity" evidence="5">
    <location>
        <begin position="234"/>
        <end position="247"/>
    </location>
</feature>
<accession>A0AAE1EKN8</accession>
<dbReference type="SUPFAM" id="SSF55120">
    <property type="entry name" value="Pseudouridine synthase"/>
    <property type="match status" value="1"/>
</dbReference>
<comment type="similarity">
    <text evidence="1 4">Belongs to the tRNA pseudouridine synthase TruA family.</text>
</comment>
<dbReference type="InterPro" id="IPR001406">
    <property type="entry name" value="PsdUridine_synth_TruA"/>
</dbReference>
<dbReference type="GO" id="GO:0005737">
    <property type="term" value="C:cytoplasm"/>
    <property type="evidence" value="ECO:0007669"/>
    <property type="project" value="TreeGrafter"/>
</dbReference>
<evidence type="ECO:0000256" key="1">
    <source>
        <dbReference type="ARBA" id="ARBA00009375"/>
    </source>
</evidence>
<dbReference type="GO" id="GO:0003723">
    <property type="term" value="F:RNA binding"/>
    <property type="evidence" value="ECO:0007669"/>
    <property type="project" value="InterPro"/>
</dbReference>
<evidence type="ECO:0000256" key="2">
    <source>
        <dbReference type="ARBA" id="ARBA00022694"/>
    </source>
</evidence>
<evidence type="ECO:0000256" key="4">
    <source>
        <dbReference type="RuleBase" id="RU003792"/>
    </source>
</evidence>
<evidence type="ECO:0000256" key="3">
    <source>
        <dbReference type="ARBA" id="ARBA00023235"/>
    </source>
</evidence>
<dbReference type="InterPro" id="IPR020095">
    <property type="entry name" value="PsdUridine_synth_TruA_C"/>
</dbReference>
<evidence type="ECO:0000259" key="6">
    <source>
        <dbReference type="Pfam" id="PF01416"/>
    </source>
</evidence>
<reference evidence="7" key="1">
    <citation type="submission" date="2023-10" db="EMBL/GenBank/DDBJ databases">
        <title>Genome assemblies of two species of porcelain crab, Petrolisthes cinctipes and Petrolisthes manimaculis (Anomura: Porcellanidae).</title>
        <authorList>
            <person name="Angst P."/>
        </authorList>
    </citation>
    <scope>NUCLEOTIDE SEQUENCE</scope>
    <source>
        <strain evidence="7">PB745_01</strain>
        <tissue evidence="7">Gill</tissue>
    </source>
</reference>
<organism evidence="7 8">
    <name type="scientific">Petrolisthes cinctipes</name>
    <name type="common">Flat porcelain crab</name>
    <dbReference type="NCBI Taxonomy" id="88211"/>
    <lineage>
        <taxon>Eukaryota</taxon>
        <taxon>Metazoa</taxon>
        <taxon>Ecdysozoa</taxon>
        <taxon>Arthropoda</taxon>
        <taxon>Crustacea</taxon>
        <taxon>Multicrustacea</taxon>
        <taxon>Malacostraca</taxon>
        <taxon>Eumalacostraca</taxon>
        <taxon>Eucarida</taxon>
        <taxon>Decapoda</taxon>
        <taxon>Pleocyemata</taxon>
        <taxon>Anomura</taxon>
        <taxon>Galatheoidea</taxon>
        <taxon>Porcellanidae</taxon>
        <taxon>Petrolisthes</taxon>
    </lineage>
</organism>
<dbReference type="Proteomes" id="UP001286313">
    <property type="component" value="Unassembled WGS sequence"/>
</dbReference>
<feature type="compositionally biased region" description="Basic and acidic residues" evidence="5">
    <location>
        <begin position="273"/>
        <end position="328"/>
    </location>
</feature>
<sequence>MLNRVLPSEIRMLAWSPVPSGYSARFDCSRRTYKYFFPKAGLNLEVMREAAQYLVGQHDFRNFCKMDVANGVVSFQHNDKSLTVMEQYLPNSCEVHQHEYQNNVNNTLVRSDESKGYEMCVATIEGEAFLWHQIRCIMAVLLMVGEGKESPHVVAQLLNVNKHPRKPQYTMASEVPLNLYGSCFDGVCWQWDDLELYLNISHFQHLWTQQAIRASMISRMLWDLEHRYQHSHPHTTTTTTTPTPVTNHTRRQQVIGTRETTNEVEIGSNEEGQAVKEKDEDGDQQREAKRGKVNREKTEIDDRDQQKETKRGKVNREKTEMDDRDQQKQGKIECLFLGAKRKVHQPLLSRLTCESLETRVQHYVKRQRLGPEVLLKLTSGTTTTSSNKEGND</sequence>
<evidence type="ECO:0000256" key="5">
    <source>
        <dbReference type="SAM" id="MobiDB-lite"/>
    </source>
</evidence>
<feature type="region of interest" description="Disordered" evidence="5">
    <location>
        <begin position="231"/>
        <end position="328"/>
    </location>
</feature>
<comment type="caution">
    <text evidence="7">The sequence shown here is derived from an EMBL/GenBank/DDBJ whole genome shotgun (WGS) entry which is preliminary data.</text>
</comment>
<dbReference type="EC" id="5.4.99.12" evidence="4"/>
<dbReference type="Gene3D" id="3.30.70.660">
    <property type="entry name" value="Pseudouridine synthase I, catalytic domain, C-terminal subdomain"/>
    <property type="match status" value="1"/>
</dbReference>
<proteinExistence type="inferred from homology"/>
<keyword evidence="3 4" id="KW-0413">Isomerase</keyword>
<dbReference type="EMBL" id="JAWQEG010006214">
    <property type="protein sequence ID" value="KAK3855448.1"/>
    <property type="molecule type" value="Genomic_DNA"/>
</dbReference>
<dbReference type="PANTHER" id="PTHR11142:SF5">
    <property type="entry name" value="TRNA PSEUDOURIDINE(38_39) SYNTHASE"/>
    <property type="match status" value="1"/>
</dbReference>
<comment type="catalytic activity">
    <reaction evidence="4">
        <text>uridine(38/39/40) in tRNA = pseudouridine(38/39/40) in tRNA</text>
        <dbReference type="Rhea" id="RHEA:22376"/>
        <dbReference type="Rhea" id="RHEA-COMP:10085"/>
        <dbReference type="Rhea" id="RHEA-COMP:10087"/>
        <dbReference type="ChEBI" id="CHEBI:65314"/>
        <dbReference type="ChEBI" id="CHEBI:65315"/>
        <dbReference type="EC" id="5.4.99.12"/>
    </reaction>
</comment>
<dbReference type="Pfam" id="PF01416">
    <property type="entry name" value="PseudoU_synth_1"/>
    <property type="match status" value="1"/>
</dbReference>
<feature type="domain" description="Pseudouridine synthase I TruA alpha/beta" evidence="6">
    <location>
        <begin position="50"/>
        <end position="185"/>
    </location>
</feature>